<feature type="domain" description="HD Cas3-type" evidence="10">
    <location>
        <begin position="19"/>
        <end position="212"/>
    </location>
</feature>
<dbReference type="PROSITE" id="PS51643">
    <property type="entry name" value="HD_CAS3"/>
    <property type="match status" value="1"/>
</dbReference>
<keyword evidence="12" id="KW-1185">Reference proteome</keyword>
<dbReference type="InterPro" id="IPR050547">
    <property type="entry name" value="DEAD_box_RNA_helicases"/>
</dbReference>
<dbReference type="PANTHER" id="PTHR47963:SF9">
    <property type="entry name" value="CRISPR-ASSOCIATED ENDONUCLEASE_HELICASE CAS3"/>
    <property type="match status" value="1"/>
</dbReference>
<dbReference type="Pfam" id="PF18019">
    <property type="entry name" value="Cas3_HD"/>
    <property type="match status" value="1"/>
</dbReference>
<dbReference type="PANTHER" id="PTHR47963">
    <property type="entry name" value="DEAD-BOX ATP-DEPENDENT RNA HELICASE 47, MITOCHONDRIAL"/>
    <property type="match status" value="1"/>
</dbReference>
<evidence type="ECO:0000256" key="1">
    <source>
        <dbReference type="ARBA" id="ARBA00006847"/>
    </source>
</evidence>
<dbReference type="InterPro" id="IPR054712">
    <property type="entry name" value="Cas3-like_dom"/>
</dbReference>
<evidence type="ECO:0000313" key="12">
    <source>
        <dbReference type="Proteomes" id="UP000199586"/>
    </source>
</evidence>
<dbReference type="Gene3D" id="1.10.3210.30">
    <property type="match status" value="1"/>
</dbReference>
<keyword evidence="9" id="KW-0051">Antiviral defense</keyword>
<evidence type="ECO:0000256" key="6">
    <source>
        <dbReference type="ARBA" id="ARBA00022801"/>
    </source>
</evidence>
<dbReference type="GO" id="GO:0003724">
    <property type="term" value="F:RNA helicase activity"/>
    <property type="evidence" value="ECO:0007669"/>
    <property type="project" value="TreeGrafter"/>
</dbReference>
<dbReference type="GO" id="GO:0004519">
    <property type="term" value="F:endonuclease activity"/>
    <property type="evidence" value="ECO:0007669"/>
    <property type="project" value="UniProtKB-KW"/>
</dbReference>
<dbReference type="GO" id="GO:0003723">
    <property type="term" value="F:RNA binding"/>
    <property type="evidence" value="ECO:0007669"/>
    <property type="project" value="TreeGrafter"/>
</dbReference>
<dbReference type="InterPro" id="IPR006474">
    <property type="entry name" value="Helicase_Cas3_CRISPR-ass_core"/>
</dbReference>
<evidence type="ECO:0000313" key="11">
    <source>
        <dbReference type="EMBL" id="SFP60440.1"/>
    </source>
</evidence>
<gene>
    <name evidence="11" type="ORF">SAMN04488241_10429</name>
</gene>
<dbReference type="InterPro" id="IPR006483">
    <property type="entry name" value="CRISPR-assoc_Cas3_HD"/>
</dbReference>
<keyword evidence="11" id="KW-0255">Endonuclease</keyword>
<dbReference type="GO" id="GO:0016787">
    <property type="term" value="F:hydrolase activity"/>
    <property type="evidence" value="ECO:0007669"/>
    <property type="project" value="UniProtKB-KW"/>
</dbReference>
<dbReference type="RefSeq" id="WP_093332482.1">
    <property type="nucleotide sequence ID" value="NZ_FOXP01000004.1"/>
</dbReference>
<sequence>MTETVQTPWAKLDRDEDDRVTAALPLVDHCLDVGTVFEIVLAAWRRPLEVAAGRPLTPLDIARLTVLVALHDLGKANRGFQARIDPKQPRIGHTGQVVALLEGPIRRTPAGRMLNGLIDDWGAYPHFAAVMAHHGRPLEEFSEDAMAPEDPWRRHVDHWKAGADGDPTAHVLTLIDAVRARWPLAWEEGPPLPEAHRFVALFAGLVTLADWLGSDTRRFPVEGPHGAARDAMRLAEAQQAAAARGFLPLPTPFGDFAAALEYPPHGFQTDAAADLGPVALIEAETGSGKTEAALWRWLELRRRGEVDGLFFALPTRSAAVQLHKRVNDMLRRVWGEDAPEAVLAVPGYLRSGDATGQALPGYAVRWDRGEPGEEDARWAAERANRFLAARVAVGTIDQALLGTLPVKHALFRAGVLSRSLLVVDEVHASDAYMIGLLERLLDHHVAVGGRALLLSATLGAAARARLLKTPAPSLEAATGLPYPALSGRGHDLRPAAGAARAGKRVRIEIAGIIDDADAVAARAVAAARNGAKVLVVRNSVAGAIAVAQAVAARAPDLAFAVNGVATLHHGRFAPDDRKLLDAAVEEAFGKERAPGGQVLVGTQTLEQSLDIDADLLLTDLAPMDVLLQRIGRLHRHGRDDRGAFADARVVVLRPAERDLRPLLDRTRGRHGLGPVYRDFRQLEATLRLLEETPDLVIPRDNRRLVEGATHDEALAVVTRDWGTAGQNHTASRSSAVASDRNTAEVVALDLSKRFTELRWNPGGEEAMTRLGARDVLVDLDPPLRGPFGLPVDRIAIPGWMRIAPGAEVERIDDRRFRIDGRRFAYGPWGLQAGS</sequence>
<dbReference type="EMBL" id="FOXP01000004">
    <property type="protein sequence ID" value="SFP60440.1"/>
    <property type="molecule type" value="Genomic_DNA"/>
</dbReference>
<dbReference type="GO" id="GO:0046872">
    <property type="term" value="F:metal ion binding"/>
    <property type="evidence" value="ECO:0007669"/>
    <property type="project" value="UniProtKB-KW"/>
</dbReference>
<dbReference type="InterPro" id="IPR014001">
    <property type="entry name" value="Helicase_ATP-bd"/>
</dbReference>
<dbReference type="CDD" id="cd09641">
    <property type="entry name" value="Cas3''_I"/>
    <property type="match status" value="1"/>
</dbReference>
<keyword evidence="3" id="KW-0540">Nuclease</keyword>
<dbReference type="InterPro" id="IPR038257">
    <property type="entry name" value="CRISPR-assoc_Cas3_HD_sf"/>
</dbReference>
<proteinExistence type="inferred from homology"/>
<evidence type="ECO:0000256" key="5">
    <source>
        <dbReference type="ARBA" id="ARBA00022741"/>
    </source>
</evidence>
<keyword evidence="5" id="KW-0547">Nucleotide-binding</keyword>
<dbReference type="GO" id="GO:0005524">
    <property type="term" value="F:ATP binding"/>
    <property type="evidence" value="ECO:0007669"/>
    <property type="project" value="UniProtKB-KW"/>
</dbReference>
<dbReference type="GO" id="GO:0051607">
    <property type="term" value="P:defense response to virus"/>
    <property type="evidence" value="ECO:0007669"/>
    <property type="project" value="UniProtKB-KW"/>
</dbReference>
<evidence type="ECO:0000256" key="4">
    <source>
        <dbReference type="ARBA" id="ARBA00022723"/>
    </source>
</evidence>
<name>A0A1I5RPW1_9SPHN</name>
<organism evidence="11 12">
    <name type="scientific">Sphingomonas rubra</name>
    <dbReference type="NCBI Taxonomy" id="634430"/>
    <lineage>
        <taxon>Bacteria</taxon>
        <taxon>Pseudomonadati</taxon>
        <taxon>Pseudomonadota</taxon>
        <taxon>Alphaproteobacteria</taxon>
        <taxon>Sphingomonadales</taxon>
        <taxon>Sphingomonadaceae</taxon>
        <taxon>Sphingomonas</taxon>
    </lineage>
</organism>
<comment type="similarity">
    <text evidence="1">In the N-terminal section; belongs to the CRISPR-associated nuclease Cas3-HD family.</text>
</comment>
<dbReference type="InterPro" id="IPR027417">
    <property type="entry name" value="P-loop_NTPase"/>
</dbReference>
<evidence type="ECO:0000256" key="7">
    <source>
        <dbReference type="ARBA" id="ARBA00022806"/>
    </source>
</evidence>
<keyword evidence="4" id="KW-0479">Metal-binding</keyword>
<dbReference type="Gene3D" id="3.40.50.300">
    <property type="entry name" value="P-loop containing nucleotide triphosphate hydrolases"/>
    <property type="match status" value="2"/>
</dbReference>
<comment type="similarity">
    <text evidence="2">In the central section; belongs to the CRISPR-associated helicase Cas3 family.</text>
</comment>
<keyword evidence="6" id="KW-0378">Hydrolase</keyword>
<protein>
    <submittedName>
        <fullName evidence="11">CRISPR-associated endonuclease/helicase Cas3</fullName>
    </submittedName>
</protein>
<dbReference type="Pfam" id="PF22590">
    <property type="entry name" value="Cas3-like_C_2"/>
    <property type="match status" value="1"/>
</dbReference>
<evidence type="ECO:0000256" key="2">
    <source>
        <dbReference type="ARBA" id="ARBA00009046"/>
    </source>
</evidence>
<accession>A0A1I5RPW1</accession>
<dbReference type="NCBIfam" id="TIGR01587">
    <property type="entry name" value="cas3_core"/>
    <property type="match status" value="1"/>
</dbReference>
<evidence type="ECO:0000259" key="10">
    <source>
        <dbReference type="PROSITE" id="PS51643"/>
    </source>
</evidence>
<evidence type="ECO:0000256" key="3">
    <source>
        <dbReference type="ARBA" id="ARBA00022722"/>
    </source>
</evidence>
<dbReference type="Proteomes" id="UP000199586">
    <property type="component" value="Unassembled WGS sequence"/>
</dbReference>
<dbReference type="OrthoDB" id="9810236at2"/>
<dbReference type="AlphaFoldDB" id="A0A1I5RPW1"/>
<dbReference type="STRING" id="634430.SAMN04488241_10429"/>
<reference evidence="11 12" key="1">
    <citation type="submission" date="2016-10" db="EMBL/GenBank/DDBJ databases">
        <authorList>
            <person name="de Groot N.N."/>
        </authorList>
    </citation>
    <scope>NUCLEOTIDE SEQUENCE [LARGE SCALE GENOMIC DNA]</scope>
    <source>
        <strain evidence="11 12">CGMCC 1.9113</strain>
    </source>
</reference>
<evidence type="ECO:0000256" key="8">
    <source>
        <dbReference type="ARBA" id="ARBA00022840"/>
    </source>
</evidence>
<dbReference type="NCBIfam" id="TIGR01596">
    <property type="entry name" value="cas3_HD"/>
    <property type="match status" value="1"/>
</dbReference>
<keyword evidence="8" id="KW-0067">ATP-binding</keyword>
<evidence type="ECO:0000256" key="9">
    <source>
        <dbReference type="ARBA" id="ARBA00023118"/>
    </source>
</evidence>
<keyword evidence="7 11" id="KW-0347">Helicase</keyword>
<dbReference type="SMART" id="SM00487">
    <property type="entry name" value="DEXDc"/>
    <property type="match status" value="1"/>
</dbReference>
<dbReference type="SUPFAM" id="SSF52540">
    <property type="entry name" value="P-loop containing nucleoside triphosphate hydrolases"/>
    <property type="match status" value="1"/>
</dbReference>